<sequence length="43" mass="4158">MAAFHRVVLVTAALLIAGGLVSLVGIRSRRAVAAAPASGDAAG</sequence>
<dbReference type="AlphaFoldDB" id="A0A251XDD6"/>
<evidence type="ECO:0000313" key="1">
    <source>
        <dbReference type="EMBL" id="OUD99774.1"/>
    </source>
</evidence>
<organism evidence="1 2">
    <name type="scientific">Clavibacter michiganensis subsp. michiganensis</name>
    <dbReference type="NCBI Taxonomy" id="33013"/>
    <lineage>
        <taxon>Bacteria</taxon>
        <taxon>Bacillati</taxon>
        <taxon>Actinomycetota</taxon>
        <taxon>Actinomycetes</taxon>
        <taxon>Micrococcales</taxon>
        <taxon>Microbacteriaceae</taxon>
        <taxon>Clavibacter</taxon>
    </lineage>
</organism>
<gene>
    <name evidence="1" type="ORF">CMMCAS07_20080</name>
</gene>
<proteinExistence type="predicted"/>
<dbReference type="EMBL" id="MDHH01000010">
    <property type="protein sequence ID" value="OUD99774.1"/>
    <property type="molecule type" value="Genomic_DNA"/>
</dbReference>
<reference evidence="1 2" key="1">
    <citation type="submission" date="2016-08" db="EMBL/GenBank/DDBJ databases">
        <title>Genome sequence of Clavibacter michiganensis subsp. michiganensis strain CASJ007.</title>
        <authorList>
            <person name="Thapa S.P."/>
            <person name="Coaker G."/>
        </authorList>
    </citation>
    <scope>NUCLEOTIDE SEQUENCE [LARGE SCALE GENOMIC DNA]</scope>
    <source>
        <strain evidence="1">CASJ007</strain>
    </source>
</reference>
<protein>
    <submittedName>
        <fullName evidence="1">Uncharacterized protein</fullName>
    </submittedName>
</protein>
<name>A0A251XDD6_CLAMM</name>
<comment type="caution">
    <text evidence="1">The sequence shown here is derived from an EMBL/GenBank/DDBJ whole genome shotgun (WGS) entry which is preliminary data.</text>
</comment>
<keyword evidence="2" id="KW-1185">Reference proteome</keyword>
<dbReference type="Proteomes" id="UP000195062">
    <property type="component" value="Unassembled WGS sequence"/>
</dbReference>
<evidence type="ECO:0000313" key="2">
    <source>
        <dbReference type="Proteomes" id="UP000195062"/>
    </source>
</evidence>
<accession>A0A251XDD6</accession>